<keyword evidence="3" id="KW-0539">Nucleus</keyword>
<dbReference type="CDD" id="cd12148">
    <property type="entry name" value="fungal_TF_MHR"/>
    <property type="match status" value="1"/>
</dbReference>
<proteinExistence type="predicted"/>
<dbReference type="GO" id="GO:0000978">
    <property type="term" value="F:RNA polymerase II cis-regulatory region sequence-specific DNA binding"/>
    <property type="evidence" value="ECO:0007669"/>
    <property type="project" value="TreeGrafter"/>
</dbReference>
<dbReference type="PANTHER" id="PTHR47424:SF5">
    <property type="entry name" value="ZN(II)2CYS6 TRANSCRIPTION FACTOR (EUROFUNG)"/>
    <property type="match status" value="1"/>
</dbReference>
<dbReference type="AlphaFoldDB" id="A0A136IP06"/>
<dbReference type="OrthoDB" id="39175at2759"/>
<dbReference type="STRING" id="196109.A0A136IP06"/>
<dbReference type="PANTHER" id="PTHR47424">
    <property type="entry name" value="REGULATORY PROTEIN GAL4"/>
    <property type="match status" value="1"/>
</dbReference>
<name>A0A136IP06_9PEZI</name>
<dbReference type="InParanoid" id="A0A136IP06"/>
<protein>
    <recommendedName>
        <fullName evidence="5">Xylanolytic transcriptional activator regulatory domain-containing protein</fullName>
    </recommendedName>
</protein>
<dbReference type="GO" id="GO:0006351">
    <property type="term" value="P:DNA-templated transcription"/>
    <property type="evidence" value="ECO:0007669"/>
    <property type="project" value="InterPro"/>
</dbReference>
<dbReference type="Pfam" id="PF04082">
    <property type="entry name" value="Fungal_trans"/>
    <property type="match status" value="1"/>
</dbReference>
<feature type="non-terminal residue" evidence="6">
    <location>
        <position position="400"/>
    </location>
</feature>
<feature type="compositionally biased region" description="Low complexity" evidence="4">
    <location>
        <begin position="245"/>
        <end position="265"/>
    </location>
</feature>
<evidence type="ECO:0000256" key="1">
    <source>
        <dbReference type="ARBA" id="ARBA00023015"/>
    </source>
</evidence>
<keyword evidence="7" id="KW-1185">Reference proteome</keyword>
<feature type="non-terminal residue" evidence="6">
    <location>
        <position position="1"/>
    </location>
</feature>
<dbReference type="GO" id="GO:0005634">
    <property type="term" value="C:nucleus"/>
    <property type="evidence" value="ECO:0007669"/>
    <property type="project" value="TreeGrafter"/>
</dbReference>
<feature type="region of interest" description="Disordered" evidence="4">
    <location>
        <begin position="242"/>
        <end position="265"/>
    </location>
</feature>
<dbReference type="EMBL" id="KQ964267">
    <property type="protein sequence ID" value="KXJ86608.1"/>
    <property type="molecule type" value="Genomic_DNA"/>
</dbReference>
<evidence type="ECO:0000256" key="3">
    <source>
        <dbReference type="ARBA" id="ARBA00023242"/>
    </source>
</evidence>
<dbReference type="SMART" id="SM00906">
    <property type="entry name" value="Fungal_trans"/>
    <property type="match status" value="1"/>
</dbReference>
<reference evidence="7" key="1">
    <citation type="submission" date="2016-02" db="EMBL/GenBank/DDBJ databases">
        <title>Draft genome sequence of Microdochium bolleyi, a fungal endophyte of beachgrass.</title>
        <authorList>
            <consortium name="DOE Joint Genome Institute"/>
            <person name="David A.S."/>
            <person name="May G."/>
            <person name="Haridas S."/>
            <person name="Lim J."/>
            <person name="Wang M."/>
            <person name="Labutti K."/>
            <person name="Lipzen A."/>
            <person name="Barry K."/>
            <person name="Grigoriev I.V."/>
        </authorList>
    </citation>
    <scope>NUCLEOTIDE SEQUENCE [LARGE SCALE GENOMIC DNA]</scope>
    <source>
        <strain evidence="7">J235TASD1</strain>
    </source>
</reference>
<dbReference type="GO" id="GO:0000435">
    <property type="term" value="P:positive regulation of transcription from RNA polymerase II promoter by galactose"/>
    <property type="evidence" value="ECO:0007669"/>
    <property type="project" value="TreeGrafter"/>
</dbReference>
<feature type="domain" description="Xylanolytic transcriptional activator regulatory" evidence="5">
    <location>
        <begin position="109"/>
        <end position="184"/>
    </location>
</feature>
<accession>A0A136IP06</accession>
<dbReference type="GO" id="GO:0008270">
    <property type="term" value="F:zinc ion binding"/>
    <property type="evidence" value="ECO:0007669"/>
    <property type="project" value="InterPro"/>
</dbReference>
<gene>
    <name evidence="6" type="ORF">Micbo1qcDRAFT_109620</name>
</gene>
<dbReference type="Proteomes" id="UP000070501">
    <property type="component" value="Unassembled WGS sequence"/>
</dbReference>
<sequence>QCTVDEVERLFEVFQEEVETVYPVVDSQRLASHAGSILEYIRGRDGSRQPCGRTVHAGLTDKDLEIAKVALATAMVIEAPQATARTASLIESVESHSLYYFHCNEDLLAWRTIGHAARAALEMGLHRKTTVSTMFREQEQQQEATRVFWCIYVLDRRWSFGTSLPFTLGDRDIDPELAEPDSQHDYLRCSIRYGRLCSNLWDALFSHGQAHGNSISNETAEALNAQTQAWFDSIPPRLRLRNPQSDLTPASSTSYSSTSPSHPDQPQALLRLRALLYLRANHTRLLIYRQHLTSPARVRTSSGRADLAVTIARDTVDLLARLHAGSDIYARQQNGFNYFLVAAVAAIFLAVCHAPDAFAEPCRDSFGAAVALVRDLSRFSRASRRLWRSVRGLLPRLRRL</sequence>
<organism evidence="6 7">
    <name type="scientific">Microdochium bolleyi</name>
    <dbReference type="NCBI Taxonomy" id="196109"/>
    <lineage>
        <taxon>Eukaryota</taxon>
        <taxon>Fungi</taxon>
        <taxon>Dikarya</taxon>
        <taxon>Ascomycota</taxon>
        <taxon>Pezizomycotina</taxon>
        <taxon>Sordariomycetes</taxon>
        <taxon>Xylariomycetidae</taxon>
        <taxon>Xylariales</taxon>
        <taxon>Microdochiaceae</taxon>
        <taxon>Microdochium</taxon>
    </lineage>
</organism>
<evidence type="ECO:0000313" key="7">
    <source>
        <dbReference type="Proteomes" id="UP000070501"/>
    </source>
</evidence>
<evidence type="ECO:0000256" key="4">
    <source>
        <dbReference type="SAM" id="MobiDB-lite"/>
    </source>
</evidence>
<evidence type="ECO:0000313" key="6">
    <source>
        <dbReference type="EMBL" id="KXJ86608.1"/>
    </source>
</evidence>
<keyword evidence="1" id="KW-0805">Transcription regulation</keyword>
<dbReference type="GO" id="GO:0000981">
    <property type="term" value="F:DNA-binding transcription factor activity, RNA polymerase II-specific"/>
    <property type="evidence" value="ECO:0007669"/>
    <property type="project" value="TreeGrafter"/>
</dbReference>
<keyword evidence="2" id="KW-0804">Transcription</keyword>
<dbReference type="InterPro" id="IPR007219">
    <property type="entry name" value="XnlR_reg_dom"/>
</dbReference>
<dbReference type="InterPro" id="IPR051127">
    <property type="entry name" value="Fungal_SecMet_Regulators"/>
</dbReference>
<evidence type="ECO:0000259" key="5">
    <source>
        <dbReference type="SMART" id="SM00906"/>
    </source>
</evidence>
<evidence type="ECO:0000256" key="2">
    <source>
        <dbReference type="ARBA" id="ARBA00023163"/>
    </source>
</evidence>